<comment type="caution">
    <text evidence="1">The sequence shown here is derived from an EMBL/GenBank/DDBJ whole genome shotgun (WGS) entry which is preliminary data.</text>
</comment>
<gene>
    <name evidence="1" type="ORF">Vadar_010739</name>
</gene>
<dbReference type="EMBL" id="CM037159">
    <property type="protein sequence ID" value="KAH7865750.1"/>
    <property type="molecule type" value="Genomic_DNA"/>
</dbReference>
<evidence type="ECO:0000313" key="2">
    <source>
        <dbReference type="Proteomes" id="UP000828048"/>
    </source>
</evidence>
<protein>
    <submittedName>
        <fullName evidence="1">Uncharacterized protein</fullName>
    </submittedName>
</protein>
<name>A0ACB7ZJM5_9ERIC</name>
<reference evidence="1 2" key="1">
    <citation type="journal article" date="2021" name="Hortic Res">
        <title>High-quality reference genome and annotation aids understanding of berry development for evergreen blueberry (Vaccinium darrowii).</title>
        <authorList>
            <person name="Yu J."/>
            <person name="Hulse-Kemp A.M."/>
            <person name="Babiker E."/>
            <person name="Staton M."/>
        </authorList>
    </citation>
    <scope>NUCLEOTIDE SEQUENCE [LARGE SCALE GENOMIC DNA]</scope>
    <source>
        <strain evidence="2">cv. NJ 8807/NJ 8810</strain>
        <tissue evidence="1">Young leaf</tissue>
    </source>
</reference>
<sequence length="245" mass="26927">MKNSTLLLCIFLPSCFLIFINLSFAVDGDSLQDTCPASPPEQQTVFINGLPCKNPATVTASDFKSTKLNQPGNIDNFDRSFTAIVSASEFPGLNTLGLAIARTDLDVDGLVMPHSHPRASEILYVSKGVLIAGFIDTQNQLFQRTLREGDVFVFPRGLLHYCLNSGFETATAFSVLNSQNPGLVRIADAMFGSEVIKMLKLRLISISKLEVDRAAENVTLFGFYPVDDDSNLEIGREKKKKRETV</sequence>
<accession>A0ACB7ZJM5</accession>
<evidence type="ECO:0000313" key="1">
    <source>
        <dbReference type="EMBL" id="KAH7865750.1"/>
    </source>
</evidence>
<dbReference type="Proteomes" id="UP000828048">
    <property type="component" value="Chromosome 9"/>
</dbReference>
<proteinExistence type="predicted"/>
<keyword evidence="2" id="KW-1185">Reference proteome</keyword>
<organism evidence="1 2">
    <name type="scientific">Vaccinium darrowii</name>
    <dbReference type="NCBI Taxonomy" id="229202"/>
    <lineage>
        <taxon>Eukaryota</taxon>
        <taxon>Viridiplantae</taxon>
        <taxon>Streptophyta</taxon>
        <taxon>Embryophyta</taxon>
        <taxon>Tracheophyta</taxon>
        <taxon>Spermatophyta</taxon>
        <taxon>Magnoliopsida</taxon>
        <taxon>eudicotyledons</taxon>
        <taxon>Gunneridae</taxon>
        <taxon>Pentapetalae</taxon>
        <taxon>asterids</taxon>
        <taxon>Ericales</taxon>
        <taxon>Ericaceae</taxon>
        <taxon>Vaccinioideae</taxon>
        <taxon>Vaccinieae</taxon>
        <taxon>Vaccinium</taxon>
    </lineage>
</organism>